<feature type="transmembrane region" description="Helical" evidence="1">
    <location>
        <begin position="6"/>
        <end position="26"/>
    </location>
</feature>
<feature type="transmembrane region" description="Helical" evidence="1">
    <location>
        <begin position="92"/>
        <end position="111"/>
    </location>
</feature>
<dbReference type="KEGG" id="ptn:PTRA_a2769"/>
<proteinExistence type="predicted"/>
<dbReference type="PATRIC" id="fig|1315283.4.peg.2412"/>
<evidence type="ECO:0000313" key="3">
    <source>
        <dbReference type="Proteomes" id="UP000065261"/>
    </source>
</evidence>
<reference evidence="2 3" key="1">
    <citation type="submission" date="2015-03" db="EMBL/GenBank/DDBJ databases">
        <authorList>
            <person name="Murphy D."/>
        </authorList>
    </citation>
    <scope>NUCLEOTIDE SEQUENCE [LARGE SCALE GENOMIC DNA]</scope>
    <source>
        <strain evidence="2 3">KMM 520</strain>
    </source>
</reference>
<name>A0A0U2ISY8_9GAMM</name>
<keyword evidence="1" id="KW-0472">Membrane</keyword>
<dbReference type="AlphaFoldDB" id="A0A0U2ISY8"/>
<keyword evidence="1" id="KW-0812">Transmembrane</keyword>
<organism evidence="2">
    <name type="scientific">Pseudoalteromonas translucida KMM 520</name>
    <dbReference type="NCBI Taxonomy" id="1315283"/>
    <lineage>
        <taxon>Bacteria</taxon>
        <taxon>Pseudomonadati</taxon>
        <taxon>Pseudomonadota</taxon>
        <taxon>Gammaproteobacteria</taxon>
        <taxon>Alteromonadales</taxon>
        <taxon>Pseudoalteromonadaceae</taxon>
        <taxon>Pseudoalteromonas</taxon>
    </lineage>
</organism>
<sequence length="177" mass="20181">MYVDFILADYISAFIQWGFLMAFLFCLASSINNTNKSLLYIAGIMLFSYSMSEVLSILSNVYLNFTLYDLLTITVLLIVYFKTSSIKNCPAINYILIGLTLNSSLMLVMYYDLYVLNNIDEWWLWSVYSIGVNVIDLLMITVLFINKDFLGLIKLKSSVLRLIGKDDNSCVGINSND</sequence>
<accession>A0A0U2ISY8</accession>
<dbReference type="EMBL" id="CP011034">
    <property type="protein sequence ID" value="ALS33823.1"/>
    <property type="molecule type" value="Genomic_DNA"/>
</dbReference>
<feature type="transmembrane region" description="Helical" evidence="1">
    <location>
        <begin position="38"/>
        <end position="55"/>
    </location>
</feature>
<feature type="transmembrane region" description="Helical" evidence="1">
    <location>
        <begin position="123"/>
        <end position="145"/>
    </location>
</feature>
<keyword evidence="1" id="KW-1133">Transmembrane helix</keyword>
<evidence type="ECO:0000313" key="2">
    <source>
        <dbReference type="EMBL" id="ALS33823.1"/>
    </source>
</evidence>
<evidence type="ECO:0000256" key="1">
    <source>
        <dbReference type="SAM" id="Phobius"/>
    </source>
</evidence>
<protein>
    <submittedName>
        <fullName evidence="2">Uncharacterized protein</fullName>
    </submittedName>
</protein>
<feature type="transmembrane region" description="Helical" evidence="1">
    <location>
        <begin position="61"/>
        <end position="80"/>
    </location>
</feature>
<gene>
    <name evidence="2" type="ORF">PTRA_a2769</name>
</gene>
<dbReference type="Proteomes" id="UP000065261">
    <property type="component" value="Chromosome I"/>
</dbReference>